<protein>
    <recommendedName>
        <fullName evidence="4">Lipoprotein</fullName>
    </recommendedName>
</protein>
<gene>
    <name evidence="2" type="ORF">CEG14_12035</name>
</gene>
<feature type="signal peptide" evidence="1">
    <location>
        <begin position="1"/>
        <end position="29"/>
    </location>
</feature>
<evidence type="ECO:0000313" key="2">
    <source>
        <dbReference type="EMBL" id="OZI35778.1"/>
    </source>
</evidence>
<evidence type="ECO:0000313" key="3">
    <source>
        <dbReference type="Proteomes" id="UP000217005"/>
    </source>
</evidence>
<keyword evidence="1" id="KW-0732">Signal</keyword>
<comment type="caution">
    <text evidence="2">The sequence shown here is derived from an EMBL/GenBank/DDBJ whole genome shotgun (WGS) entry which is preliminary data.</text>
</comment>
<accession>A0A261SEE9</accession>
<feature type="chain" id="PRO_5012717837" description="Lipoprotein" evidence="1">
    <location>
        <begin position="30"/>
        <end position="178"/>
    </location>
</feature>
<dbReference type="EMBL" id="NEVL01000003">
    <property type="protein sequence ID" value="OZI35778.1"/>
    <property type="molecule type" value="Genomic_DNA"/>
</dbReference>
<organism evidence="2 3">
    <name type="scientific">Bordetella genomosp. 1</name>
    <dbReference type="NCBI Taxonomy" id="1395607"/>
    <lineage>
        <taxon>Bacteria</taxon>
        <taxon>Pseudomonadati</taxon>
        <taxon>Pseudomonadota</taxon>
        <taxon>Betaproteobacteria</taxon>
        <taxon>Burkholderiales</taxon>
        <taxon>Alcaligenaceae</taxon>
        <taxon>Bordetella</taxon>
    </lineage>
</organism>
<reference evidence="2 3" key="1">
    <citation type="submission" date="2017-05" db="EMBL/GenBank/DDBJ databases">
        <title>Complete and WGS of Bordetella genogroups.</title>
        <authorList>
            <person name="Spilker T."/>
            <person name="LiPuma J."/>
        </authorList>
    </citation>
    <scope>NUCLEOTIDE SEQUENCE [LARGE SCALE GENOMIC DNA]</scope>
    <source>
        <strain evidence="2 3">AU17610</strain>
    </source>
</reference>
<dbReference type="RefSeq" id="WP_094826587.1">
    <property type="nucleotide sequence ID" value="NZ_NEVL01000003.1"/>
</dbReference>
<name>A0A261SEE9_9BORD</name>
<dbReference type="PROSITE" id="PS51257">
    <property type="entry name" value="PROKAR_LIPOPROTEIN"/>
    <property type="match status" value="1"/>
</dbReference>
<proteinExistence type="predicted"/>
<sequence length="178" mass="19556">MRRSSASRRPSRRRAAALALACALLAGCAARVPVPRESTVLTTPRMLHVVQERPGEPAADTMLVVQPEGRGTRWSLFDPLGAPRARQILENGQWRNDGFLPPNDSARALFAALIFAWTPQAELASRYGEANLKLRDRSRVLTADGRPILTVNTLPNGDLQLLLDDGTRYVVAPLKEKP</sequence>
<evidence type="ECO:0000256" key="1">
    <source>
        <dbReference type="SAM" id="SignalP"/>
    </source>
</evidence>
<dbReference type="Proteomes" id="UP000217005">
    <property type="component" value="Unassembled WGS sequence"/>
</dbReference>
<dbReference type="OrthoDB" id="8685017at2"/>
<dbReference type="AlphaFoldDB" id="A0A261SEE9"/>
<evidence type="ECO:0008006" key="4">
    <source>
        <dbReference type="Google" id="ProtNLM"/>
    </source>
</evidence>